<dbReference type="HOGENOM" id="CLU_893416_0_0_9"/>
<dbReference type="eggNOG" id="COG4249">
    <property type="taxonomic scope" value="Bacteria"/>
</dbReference>
<accession>D9SSH8</accession>
<dbReference type="PANTHER" id="PTHR22576">
    <property type="entry name" value="MUCOSA ASSOCIATED LYMPHOID TISSUE LYMPHOMA TRANSLOCATION PROTEIN 1/PARACASPASE"/>
    <property type="match status" value="1"/>
</dbReference>
<dbReference type="SUPFAM" id="SSF52129">
    <property type="entry name" value="Caspase-like"/>
    <property type="match status" value="1"/>
</dbReference>
<dbReference type="GO" id="GO:0006508">
    <property type="term" value="P:proteolysis"/>
    <property type="evidence" value="ECO:0007669"/>
    <property type="project" value="InterPro"/>
</dbReference>
<dbReference type="Proteomes" id="UP000002730">
    <property type="component" value="Chromosome"/>
</dbReference>
<dbReference type="GO" id="GO:0004197">
    <property type="term" value="F:cysteine-type endopeptidase activity"/>
    <property type="evidence" value="ECO:0007669"/>
    <property type="project" value="InterPro"/>
</dbReference>
<keyword evidence="3" id="KW-1185">Reference proteome</keyword>
<evidence type="ECO:0000259" key="1">
    <source>
        <dbReference type="Pfam" id="PF00656"/>
    </source>
</evidence>
<organism evidence="2 3">
    <name type="scientific">Clostridium cellulovorans (strain ATCC 35296 / DSM 3052 / OCM 3 / 743B)</name>
    <dbReference type="NCBI Taxonomy" id="573061"/>
    <lineage>
        <taxon>Bacteria</taxon>
        <taxon>Bacillati</taxon>
        <taxon>Bacillota</taxon>
        <taxon>Clostridia</taxon>
        <taxon>Eubacteriales</taxon>
        <taxon>Clostridiaceae</taxon>
        <taxon>Clostridium</taxon>
    </lineage>
</organism>
<name>D9SSH8_CLOC7</name>
<dbReference type="OrthoDB" id="9812126at2"/>
<evidence type="ECO:0000313" key="3">
    <source>
        <dbReference type="Proteomes" id="UP000002730"/>
    </source>
</evidence>
<gene>
    <name evidence="2" type="ordered locus">Clocel_0805</name>
</gene>
<protein>
    <submittedName>
        <fullName evidence="2">Peptidase C14 caspase catalytic subunit p20</fullName>
    </submittedName>
</protein>
<dbReference type="PANTHER" id="PTHR22576:SF37">
    <property type="entry name" value="MUCOSA-ASSOCIATED LYMPHOID TISSUE LYMPHOMA TRANSLOCATION PROTEIN 1"/>
    <property type="match status" value="1"/>
</dbReference>
<dbReference type="InterPro" id="IPR052039">
    <property type="entry name" value="Caspase-related_regulators"/>
</dbReference>
<proteinExistence type="predicted"/>
<dbReference type="InterPro" id="IPR029030">
    <property type="entry name" value="Caspase-like_dom_sf"/>
</dbReference>
<dbReference type="STRING" id="573061.Clocel_0805"/>
<dbReference type="InterPro" id="IPR011600">
    <property type="entry name" value="Pept_C14_caspase"/>
</dbReference>
<dbReference type="RefSeq" id="WP_010073105.1">
    <property type="nucleotide sequence ID" value="NC_014393.1"/>
</dbReference>
<feature type="domain" description="Peptidase C14 caspase" evidence="1">
    <location>
        <begin position="3"/>
        <end position="227"/>
    </location>
</feature>
<dbReference type="Pfam" id="PF00656">
    <property type="entry name" value="Peptidase_C14"/>
    <property type="match status" value="1"/>
</dbReference>
<dbReference type="EMBL" id="CP002160">
    <property type="protein sequence ID" value="ADL50575.1"/>
    <property type="molecule type" value="Genomic_DNA"/>
</dbReference>
<dbReference type="KEGG" id="ccb:Clocel_0805"/>
<sequence length="311" mass="36340">MERIACCIGINNYNAWDQLNNPINDMELIAQSLEYANFSVKEHMDLCMEELRNVIYEFKRELYNAKVGLLYFAGHGVEVSGKQYIIPKDAKKPESEYIDYDTLKTYYDITPIINEMNREKDFISIIIMDCCRKELIVLDQGKIRGNSNKTIFNGKQGTFISYSTSPGSVAKDGRGENGPFTKILAETIQNERIKIEDIFKKVRKELYSQFQFGQIPWEHSSLIGDFYFIHPEKYNSSEKIKKLSDAIHELYDGNFNYVEMMSQIDSIYKNINNYEVENTNNLLKNINTFAQYIFDTMTRMHLDKLKRGNVR</sequence>
<evidence type="ECO:0000313" key="2">
    <source>
        <dbReference type="EMBL" id="ADL50575.1"/>
    </source>
</evidence>
<dbReference type="Gene3D" id="3.40.50.1460">
    <property type="match status" value="1"/>
</dbReference>
<reference evidence="2 3" key="1">
    <citation type="submission" date="2010-08" db="EMBL/GenBank/DDBJ databases">
        <title>Complete sequence of Clostridium cellulovorans 743B.</title>
        <authorList>
            <consortium name="US DOE Joint Genome Institute"/>
            <person name="Lucas S."/>
            <person name="Copeland A."/>
            <person name="Lapidus A."/>
            <person name="Cheng J.-F."/>
            <person name="Bruce D."/>
            <person name="Goodwin L."/>
            <person name="Pitluck S."/>
            <person name="Chertkov O."/>
            <person name="Detter J.C."/>
            <person name="Han C."/>
            <person name="Tapia R."/>
            <person name="Land M."/>
            <person name="Hauser L."/>
            <person name="Chang Y.-J."/>
            <person name="Jeffries C."/>
            <person name="Kyrpides N."/>
            <person name="Ivanova N."/>
            <person name="Mikhailova N."/>
            <person name="Hemme C.L."/>
            <person name="Woyke T."/>
        </authorList>
    </citation>
    <scope>NUCLEOTIDE SEQUENCE [LARGE SCALE GENOMIC DNA]</scope>
    <source>
        <strain evidence="3">ATCC 35296 / DSM 3052 / OCM 3 / 743B</strain>
    </source>
</reference>
<dbReference type="AlphaFoldDB" id="D9SSH8"/>